<proteinExistence type="predicted"/>
<organism evidence="1 2">
    <name type="scientific">Penstemon smallii</name>
    <dbReference type="NCBI Taxonomy" id="265156"/>
    <lineage>
        <taxon>Eukaryota</taxon>
        <taxon>Viridiplantae</taxon>
        <taxon>Streptophyta</taxon>
        <taxon>Embryophyta</taxon>
        <taxon>Tracheophyta</taxon>
        <taxon>Spermatophyta</taxon>
        <taxon>Magnoliopsida</taxon>
        <taxon>eudicotyledons</taxon>
        <taxon>Gunneridae</taxon>
        <taxon>Pentapetalae</taxon>
        <taxon>asterids</taxon>
        <taxon>lamiids</taxon>
        <taxon>Lamiales</taxon>
        <taxon>Plantaginaceae</taxon>
        <taxon>Cheloneae</taxon>
        <taxon>Penstemon</taxon>
    </lineage>
</organism>
<sequence length="184" mass="20441">MGIWEFMGSTAEAVKQNVPLPGTTQLKNAYNYGFATVVNIDQAARVNGLRRIGDWIPSDDAKSKMSLYATKFAQNAGHYALKEGYKLVPGGVAFSKILNKTLNDVKHENLSDKKIKVLEEKIDKLEKHSIGVGRAEMHGGGGLEFESKNAPEDVIRLFMMKEFIGNRYLEDLIVPKISKGKKPE</sequence>
<evidence type="ECO:0000313" key="1">
    <source>
        <dbReference type="EMBL" id="KAL3821525.1"/>
    </source>
</evidence>
<comment type="caution">
    <text evidence="1">The sequence shown here is derived from an EMBL/GenBank/DDBJ whole genome shotgun (WGS) entry which is preliminary data.</text>
</comment>
<gene>
    <name evidence="1" type="ORF">ACJIZ3_007430</name>
</gene>
<dbReference type="Proteomes" id="UP001634393">
    <property type="component" value="Unassembled WGS sequence"/>
</dbReference>
<dbReference type="AlphaFoldDB" id="A0ABD3SAI6"/>
<accession>A0ABD3SAI6</accession>
<evidence type="ECO:0000313" key="2">
    <source>
        <dbReference type="Proteomes" id="UP001634393"/>
    </source>
</evidence>
<name>A0ABD3SAI6_9LAMI</name>
<protein>
    <submittedName>
        <fullName evidence="1">Uncharacterized protein</fullName>
    </submittedName>
</protein>
<dbReference type="EMBL" id="JBJXBP010000007">
    <property type="protein sequence ID" value="KAL3821525.1"/>
    <property type="molecule type" value="Genomic_DNA"/>
</dbReference>
<reference evidence="1 2" key="1">
    <citation type="submission" date="2024-12" db="EMBL/GenBank/DDBJ databases">
        <title>The unique morphological basis and parallel evolutionary history of personate flowers in Penstemon.</title>
        <authorList>
            <person name="Depatie T.H."/>
            <person name="Wessinger C.A."/>
        </authorList>
    </citation>
    <scope>NUCLEOTIDE SEQUENCE [LARGE SCALE GENOMIC DNA]</scope>
    <source>
        <strain evidence="1">WTNN_2</strain>
        <tissue evidence="1">Leaf</tissue>
    </source>
</reference>
<keyword evidence="2" id="KW-1185">Reference proteome</keyword>